<keyword evidence="3" id="KW-1185">Reference proteome</keyword>
<protein>
    <recommendedName>
        <fullName evidence="4">Lipoprotein</fullName>
    </recommendedName>
</protein>
<dbReference type="KEGG" id="dcb:C3Y92_17900"/>
<evidence type="ECO:0000313" key="2">
    <source>
        <dbReference type="EMBL" id="QAZ69009.1"/>
    </source>
</evidence>
<name>A0A4P6I4T0_9BACT</name>
<dbReference type="InterPro" id="IPR005619">
    <property type="entry name" value="Uncharacterised_YajG"/>
</dbReference>
<dbReference type="OrthoDB" id="5455435at2"/>
<dbReference type="EMBL" id="CP026538">
    <property type="protein sequence ID" value="QAZ69009.1"/>
    <property type="molecule type" value="Genomic_DNA"/>
</dbReference>
<evidence type="ECO:0000313" key="3">
    <source>
        <dbReference type="Proteomes" id="UP000293296"/>
    </source>
</evidence>
<evidence type="ECO:0000256" key="1">
    <source>
        <dbReference type="SAM" id="SignalP"/>
    </source>
</evidence>
<gene>
    <name evidence="2" type="ORF">C3Y92_17900</name>
</gene>
<organism evidence="2 3">
    <name type="scientific">Solidesulfovibrio carbinolicus</name>
    <dbReference type="NCBI Taxonomy" id="296842"/>
    <lineage>
        <taxon>Bacteria</taxon>
        <taxon>Pseudomonadati</taxon>
        <taxon>Thermodesulfobacteriota</taxon>
        <taxon>Desulfovibrionia</taxon>
        <taxon>Desulfovibrionales</taxon>
        <taxon>Desulfovibrionaceae</taxon>
        <taxon>Solidesulfovibrio</taxon>
    </lineage>
</organism>
<sequence>MNNHSSSRRRLRASALFAALVLVLALGGCGGQKATVTPSVVVEPEALGRGVDVSVSVKDARPNDEVGLCNPQSSFAGKLQTACDPSPAIHAAVEKGLRDKGFTPSPARESVVRTVTVELVELAYKPSHEGAHLAAKAVCAVKVTADNNGQIMTRRYEADTVWKLPAEGVEPEFDKLLSMTVSKALSRMASDYELIAFMQKTVLRTRDIK</sequence>
<dbReference type="Pfam" id="PF03923">
    <property type="entry name" value="Lipoprotein_16"/>
    <property type="match status" value="1"/>
</dbReference>
<feature type="signal peptide" evidence="1">
    <location>
        <begin position="1"/>
        <end position="34"/>
    </location>
</feature>
<evidence type="ECO:0008006" key="4">
    <source>
        <dbReference type="Google" id="ProtNLM"/>
    </source>
</evidence>
<reference evidence="2 3" key="1">
    <citation type="submission" date="2018-02" db="EMBL/GenBank/DDBJ databases">
        <title>Genome sequence of Desulfovibrio carbinolicus DSM 3852.</title>
        <authorList>
            <person name="Wilbanks E."/>
            <person name="Skennerton C.T."/>
            <person name="Orphan V.J."/>
        </authorList>
    </citation>
    <scope>NUCLEOTIDE SEQUENCE [LARGE SCALE GENOMIC DNA]</scope>
    <source>
        <strain evidence="2 3">DSM 3852</strain>
    </source>
</reference>
<keyword evidence="1" id="KW-0732">Signal</keyword>
<dbReference type="AlphaFoldDB" id="A0A4P6I4T0"/>
<dbReference type="RefSeq" id="WP_129354988.1">
    <property type="nucleotide sequence ID" value="NZ_CP026538.1"/>
</dbReference>
<accession>A0A4P6I4T0</accession>
<feature type="chain" id="PRO_5020929707" description="Lipoprotein" evidence="1">
    <location>
        <begin position="35"/>
        <end position="209"/>
    </location>
</feature>
<proteinExistence type="predicted"/>
<dbReference type="Proteomes" id="UP000293296">
    <property type="component" value="Chromosome"/>
</dbReference>